<reference evidence="2 3" key="1">
    <citation type="submission" date="2019-10" db="EMBL/GenBank/DDBJ databases">
        <title>Rubrobacter sp nov SCSIO 52090 isolated from a deep-sea sediment in the South China Sea.</title>
        <authorList>
            <person name="Chen R.W."/>
        </authorList>
    </citation>
    <scope>NUCLEOTIDE SEQUENCE [LARGE SCALE GENOMIC DNA]</scope>
    <source>
        <strain evidence="2 3">SCSIO 52909</strain>
    </source>
</reference>
<evidence type="ECO:0000256" key="1">
    <source>
        <dbReference type="SAM" id="MobiDB-lite"/>
    </source>
</evidence>
<proteinExistence type="predicted"/>
<gene>
    <name evidence="2" type="ORF">GBA63_08470</name>
</gene>
<dbReference type="EMBL" id="CP045119">
    <property type="protein sequence ID" value="QIN82675.1"/>
    <property type="molecule type" value="Genomic_DNA"/>
</dbReference>
<name>A0A6G8Q862_9ACTN</name>
<protein>
    <submittedName>
        <fullName evidence="2">Uncharacterized protein</fullName>
    </submittedName>
</protein>
<dbReference type="RefSeq" id="WP_166175235.1">
    <property type="nucleotide sequence ID" value="NZ_CP045119.1"/>
</dbReference>
<dbReference type="KEGG" id="rub:GBA63_08470"/>
<accession>A0A6G8Q862</accession>
<organism evidence="2 3">
    <name type="scientific">Rubrobacter tropicus</name>
    <dbReference type="NCBI Taxonomy" id="2653851"/>
    <lineage>
        <taxon>Bacteria</taxon>
        <taxon>Bacillati</taxon>
        <taxon>Actinomycetota</taxon>
        <taxon>Rubrobacteria</taxon>
        <taxon>Rubrobacterales</taxon>
        <taxon>Rubrobacteraceae</taxon>
        <taxon>Rubrobacter</taxon>
    </lineage>
</organism>
<feature type="region of interest" description="Disordered" evidence="1">
    <location>
        <begin position="188"/>
        <end position="234"/>
    </location>
</feature>
<evidence type="ECO:0000313" key="3">
    <source>
        <dbReference type="Proteomes" id="UP000501452"/>
    </source>
</evidence>
<keyword evidence="3" id="KW-1185">Reference proteome</keyword>
<evidence type="ECO:0000313" key="2">
    <source>
        <dbReference type="EMBL" id="QIN82675.1"/>
    </source>
</evidence>
<dbReference type="Proteomes" id="UP000501452">
    <property type="component" value="Chromosome"/>
</dbReference>
<sequence length="318" mass="35187">MRGRSPQPPANGTVPLKLAVRLLRSHYPYADSDEEPGLFSGGLPDDTEFDVRIPDGFTLVGSADFAPRRGRRATEVVLDADMSASRVREVFRGQLSGDGWEEDNRITGHGGFARGPRGVLISLRRVLNRASRWAAVDVPGLSTVFRDARQQLLIISAEERSNAPTDVRLRLITGRRSSERRRRNDPEALFVMPLLTPPPRSRSFDEDDQTGLLAPPFDARSSGGEYGGSSQEHDGAYSFTALESDLDLPSLTAHYATQLEDAGWSRSEEGLDGPQAWSTWTFVDGENRPWEGLLTALHLPKTPCRYLLHLRADRSPTP</sequence>
<dbReference type="AlphaFoldDB" id="A0A6G8Q862"/>